<organism evidence="1 2">
    <name type="scientific">Desulfobaculum xiamenense</name>
    <dbReference type="NCBI Taxonomy" id="995050"/>
    <lineage>
        <taxon>Bacteria</taxon>
        <taxon>Pseudomonadati</taxon>
        <taxon>Thermodesulfobacteriota</taxon>
        <taxon>Desulfovibrionia</taxon>
        <taxon>Desulfovibrionales</taxon>
        <taxon>Desulfovibrionaceae</taxon>
        <taxon>Desulfobaculum</taxon>
    </lineage>
</organism>
<dbReference type="EMBL" id="JAATJA010000004">
    <property type="protein sequence ID" value="NJB69176.1"/>
    <property type="molecule type" value="Genomic_DNA"/>
</dbReference>
<comment type="caution">
    <text evidence="1">The sequence shown here is derived from an EMBL/GenBank/DDBJ whole genome shotgun (WGS) entry which is preliminary data.</text>
</comment>
<dbReference type="RefSeq" id="WP_167942267.1">
    <property type="nucleotide sequence ID" value="NZ_JAATJA010000004.1"/>
</dbReference>
<accession>A0A846QJV1</accession>
<keyword evidence="2" id="KW-1185">Reference proteome</keyword>
<protein>
    <submittedName>
        <fullName evidence="1">Uncharacterized protein</fullName>
    </submittedName>
</protein>
<proteinExistence type="predicted"/>
<gene>
    <name evidence="1" type="ORF">GGQ74_002873</name>
</gene>
<dbReference type="AlphaFoldDB" id="A0A846QJV1"/>
<name>A0A846QJV1_9BACT</name>
<sequence length="85" mass="9633">MTRKVRSVRVPEELGSLDLSGLVRECEKYLRDLESATMLKIEGNREAAEALIRSRQADLGRRIGLKVWEARVAYGKTRSGRGEDE</sequence>
<reference evidence="1 2" key="1">
    <citation type="submission" date="2020-03" db="EMBL/GenBank/DDBJ databases">
        <title>Genomic Encyclopedia of Type Strains, Phase IV (KMG-IV): sequencing the most valuable type-strain genomes for metagenomic binning, comparative biology and taxonomic classification.</title>
        <authorList>
            <person name="Goeker M."/>
        </authorList>
    </citation>
    <scope>NUCLEOTIDE SEQUENCE [LARGE SCALE GENOMIC DNA]</scope>
    <source>
        <strain evidence="1 2">DSM 24233</strain>
    </source>
</reference>
<evidence type="ECO:0000313" key="1">
    <source>
        <dbReference type="EMBL" id="NJB69176.1"/>
    </source>
</evidence>
<dbReference type="Proteomes" id="UP000580856">
    <property type="component" value="Unassembled WGS sequence"/>
</dbReference>
<evidence type="ECO:0000313" key="2">
    <source>
        <dbReference type="Proteomes" id="UP000580856"/>
    </source>
</evidence>